<evidence type="ECO:0000256" key="2">
    <source>
        <dbReference type="SAM" id="Phobius"/>
    </source>
</evidence>
<dbReference type="GO" id="GO:0043005">
    <property type="term" value="C:neuron projection"/>
    <property type="evidence" value="ECO:0000318"/>
    <property type="project" value="GO_Central"/>
</dbReference>
<feature type="compositionally biased region" description="Polar residues" evidence="1">
    <location>
        <begin position="218"/>
        <end position="231"/>
    </location>
</feature>
<dbReference type="HOGENOM" id="CLU_1095389_0_0_1"/>
<dbReference type="Proteomes" id="UP000001593">
    <property type="component" value="Unassembled WGS sequence"/>
</dbReference>
<gene>
    <name evidence="3" type="ORF">NEMVEDRAFT_v1g246164</name>
</gene>
<dbReference type="GO" id="GO:0030133">
    <property type="term" value="C:transport vesicle"/>
    <property type="evidence" value="ECO:0000318"/>
    <property type="project" value="GO_Central"/>
</dbReference>
<dbReference type="InParanoid" id="A7SM97"/>
<keyword evidence="2" id="KW-0812">Transmembrane</keyword>
<dbReference type="Pfam" id="PF14927">
    <property type="entry name" value="Neurensin"/>
    <property type="match status" value="1"/>
</dbReference>
<proteinExistence type="predicted"/>
<keyword evidence="2" id="KW-1133">Transmembrane helix</keyword>
<dbReference type="OMA" id="CKCGASM"/>
<feature type="transmembrane region" description="Helical" evidence="2">
    <location>
        <begin position="75"/>
        <end position="98"/>
    </location>
</feature>
<feature type="region of interest" description="Disordered" evidence="1">
    <location>
        <begin position="217"/>
        <end position="254"/>
    </location>
</feature>
<evidence type="ECO:0000256" key="1">
    <source>
        <dbReference type="SAM" id="MobiDB-lite"/>
    </source>
</evidence>
<dbReference type="OrthoDB" id="5979667at2759"/>
<keyword evidence="2" id="KW-0472">Membrane</keyword>
<evidence type="ECO:0000313" key="3">
    <source>
        <dbReference type="EMBL" id="EDO35178.1"/>
    </source>
</evidence>
<keyword evidence="4" id="KW-1185">Reference proteome</keyword>
<sequence>MEQTATAKNTTRQKKLRKTRARSSSRGKLSGSGRFGIRYLHHHMFQEETPTDKGCPYVDCKCGGAMAAVYSGKTLIALTCSILVLLIGVTFMLVGYLIPRRSVVYLEKSNGSRRPTDDSALTFNNMLDDFTLIGTVLISLGALLFCLVLLVPICKVSDHKGEYREVPSEDVGSGNTRLVSVKKHSKDSTAVQGGESVLGSGSATNIDKIPVLALVHNIQPQPHEQQKSAASRNREYRKKRAEKYKDSFEEESEN</sequence>
<feature type="transmembrane region" description="Helical" evidence="2">
    <location>
        <begin position="130"/>
        <end position="154"/>
    </location>
</feature>
<feature type="region of interest" description="Disordered" evidence="1">
    <location>
        <begin position="1"/>
        <end position="32"/>
    </location>
</feature>
<dbReference type="GO" id="GO:0007399">
    <property type="term" value="P:nervous system development"/>
    <property type="evidence" value="ECO:0000318"/>
    <property type="project" value="GO_Central"/>
</dbReference>
<dbReference type="PANTHER" id="PTHR14796">
    <property type="entry name" value="NEURENSIN 1-RELATED"/>
    <property type="match status" value="1"/>
</dbReference>
<dbReference type="GO" id="GO:0043025">
    <property type="term" value="C:neuronal cell body"/>
    <property type="evidence" value="ECO:0000318"/>
    <property type="project" value="GO_Central"/>
</dbReference>
<accession>A7SM97</accession>
<feature type="compositionally biased region" description="Basic residues" evidence="1">
    <location>
        <begin position="11"/>
        <end position="25"/>
    </location>
</feature>
<dbReference type="InterPro" id="IPR024883">
    <property type="entry name" value="Neurensin"/>
</dbReference>
<name>A7SM97_NEMVE</name>
<protein>
    <recommendedName>
        <fullName evidence="5">Transmembrane protein 74B</fullName>
    </recommendedName>
</protein>
<dbReference type="KEGG" id="nve:5506595"/>
<feature type="compositionally biased region" description="Polar residues" evidence="1">
    <location>
        <begin position="1"/>
        <end position="10"/>
    </location>
</feature>
<dbReference type="PANTHER" id="PTHR14796:SF3">
    <property type="entry name" value="NEURENSIN 1-LIKE-RELATED"/>
    <property type="match status" value="1"/>
</dbReference>
<reference evidence="3 4" key="1">
    <citation type="journal article" date="2007" name="Science">
        <title>Sea anemone genome reveals ancestral eumetazoan gene repertoire and genomic organization.</title>
        <authorList>
            <person name="Putnam N.H."/>
            <person name="Srivastava M."/>
            <person name="Hellsten U."/>
            <person name="Dirks B."/>
            <person name="Chapman J."/>
            <person name="Salamov A."/>
            <person name="Terry A."/>
            <person name="Shapiro H."/>
            <person name="Lindquist E."/>
            <person name="Kapitonov V.V."/>
            <person name="Jurka J."/>
            <person name="Genikhovich G."/>
            <person name="Grigoriev I.V."/>
            <person name="Lucas S.M."/>
            <person name="Steele R.E."/>
            <person name="Finnerty J.R."/>
            <person name="Technau U."/>
            <person name="Martindale M.Q."/>
            <person name="Rokhsar D.S."/>
        </authorList>
    </citation>
    <scope>NUCLEOTIDE SEQUENCE [LARGE SCALE GENOMIC DNA]</scope>
    <source>
        <strain evidence="4">CH2 X CH6</strain>
    </source>
</reference>
<evidence type="ECO:0000313" key="4">
    <source>
        <dbReference type="Proteomes" id="UP000001593"/>
    </source>
</evidence>
<evidence type="ECO:0008006" key="5">
    <source>
        <dbReference type="Google" id="ProtNLM"/>
    </source>
</evidence>
<dbReference type="AlphaFoldDB" id="A7SM97"/>
<organism evidence="3 4">
    <name type="scientific">Nematostella vectensis</name>
    <name type="common">Starlet sea anemone</name>
    <dbReference type="NCBI Taxonomy" id="45351"/>
    <lineage>
        <taxon>Eukaryota</taxon>
        <taxon>Metazoa</taxon>
        <taxon>Cnidaria</taxon>
        <taxon>Anthozoa</taxon>
        <taxon>Hexacorallia</taxon>
        <taxon>Actiniaria</taxon>
        <taxon>Edwardsiidae</taxon>
        <taxon>Nematostella</taxon>
    </lineage>
</organism>
<dbReference type="EMBL" id="DS469706">
    <property type="protein sequence ID" value="EDO35178.1"/>
    <property type="molecule type" value="Genomic_DNA"/>
</dbReference>